<dbReference type="RefSeq" id="WP_182761733.1">
    <property type="nucleotide sequence ID" value="NZ_JBJDOT010000054.1"/>
</dbReference>
<feature type="chain" id="PRO_5047503846" evidence="1">
    <location>
        <begin position="20"/>
        <end position="186"/>
    </location>
</feature>
<evidence type="ECO:0000256" key="1">
    <source>
        <dbReference type="SAM" id="SignalP"/>
    </source>
</evidence>
<organism evidence="2 3">
    <name type="scientific">Pseudoalteromonas rhizosphaerae</name>
    <dbReference type="NCBI Taxonomy" id="2518973"/>
    <lineage>
        <taxon>Bacteria</taxon>
        <taxon>Pseudomonadati</taxon>
        <taxon>Pseudomonadota</taxon>
        <taxon>Gammaproteobacteria</taxon>
        <taxon>Alteromonadales</taxon>
        <taxon>Pseudoalteromonadaceae</taxon>
        <taxon>Pseudoalteromonas</taxon>
    </lineage>
</organism>
<evidence type="ECO:0000313" key="2">
    <source>
        <dbReference type="EMBL" id="MFK3866635.1"/>
    </source>
</evidence>
<comment type="caution">
    <text evidence="2">The sequence shown here is derived from an EMBL/GenBank/DDBJ whole genome shotgun (WGS) entry which is preliminary data.</text>
</comment>
<accession>A0ABW8L660</accession>
<reference evidence="2 3" key="1">
    <citation type="submission" date="2024-11" db="EMBL/GenBank/DDBJ databases">
        <title>The Natural Products Discovery Center: Release of the First 8490 Sequenced Strains for Exploring Actinobacteria Biosynthetic Diversity.</title>
        <authorList>
            <person name="Kalkreuter E."/>
            <person name="Kautsar S.A."/>
            <person name="Yang D."/>
            <person name="Bader C.D."/>
            <person name="Teijaro C.N."/>
            <person name="Fluegel L."/>
            <person name="Davis C.M."/>
            <person name="Simpson J.R."/>
            <person name="Lauterbach L."/>
            <person name="Steele A.D."/>
            <person name="Gui C."/>
            <person name="Meng S."/>
            <person name="Li G."/>
            <person name="Viehrig K."/>
            <person name="Ye F."/>
            <person name="Su P."/>
            <person name="Kiefer A.F."/>
            <person name="Nichols A."/>
            <person name="Cepeda A.J."/>
            <person name="Yan W."/>
            <person name="Fan B."/>
            <person name="Jiang Y."/>
            <person name="Adhikari A."/>
            <person name="Zheng C.-J."/>
            <person name="Schuster L."/>
            <person name="Cowan T.M."/>
            <person name="Smanski M.J."/>
            <person name="Chevrette M.G."/>
            <person name="De Carvalho L.P.S."/>
            <person name="Shen B."/>
        </authorList>
    </citation>
    <scope>NUCLEOTIDE SEQUENCE [LARGE SCALE GENOMIC DNA]</scope>
    <source>
        <strain evidence="2 3">NPDC078403</strain>
    </source>
</reference>
<keyword evidence="1" id="KW-0732">Signal</keyword>
<dbReference type="Proteomes" id="UP001620262">
    <property type="component" value="Unassembled WGS sequence"/>
</dbReference>
<dbReference type="EMBL" id="JBJDOT010000054">
    <property type="protein sequence ID" value="MFK3866635.1"/>
    <property type="molecule type" value="Genomic_DNA"/>
</dbReference>
<keyword evidence="3" id="KW-1185">Reference proteome</keyword>
<sequence>MKKIILSLSLLAMSFSSLAADITEKDLQGYMQALPAVVDWSQNQDSLKSMDLGSMLGGSEGGSTAMALGALGTIKDNDLYKEFAALTNKYGFTPEQLITVGSEVSMAYLENIKGNLSPENKDKVNQLMGGLQSMGGSKNNSASSMMGTLGNSANAANTDAPVVSESNLKLIKEYMPQLQKLFARVQ</sequence>
<protein>
    <submittedName>
        <fullName evidence="2">Short-chain dehydrogenase</fullName>
    </submittedName>
</protein>
<feature type="signal peptide" evidence="1">
    <location>
        <begin position="1"/>
        <end position="19"/>
    </location>
</feature>
<evidence type="ECO:0000313" key="3">
    <source>
        <dbReference type="Proteomes" id="UP001620262"/>
    </source>
</evidence>
<gene>
    <name evidence="2" type="ORF">ACI2JU_22590</name>
</gene>
<name>A0ABW8L660_9GAMM</name>
<proteinExistence type="predicted"/>